<evidence type="ECO:0000256" key="4">
    <source>
        <dbReference type="ARBA" id="ARBA00022475"/>
    </source>
</evidence>
<keyword evidence="10" id="KW-0902">Two-component regulatory system</keyword>
<dbReference type="CDD" id="cd16922">
    <property type="entry name" value="HATPase_EvgS-ArcB-TorS-like"/>
    <property type="match status" value="1"/>
</dbReference>
<sequence>MKIKTKLSIGFSMLLLLLLGITSFGYERLSQMNQTMNHFYENRFEKVKVALAVRGEINSSGRIMNDIMIGDQNPKEGVDEITSRLTNAAKQFKALSGLELSDFEQGIMDGILKTAQGYTKSLKEFIELINKGEVEQAKKLYADKLRIEQRQVIDSMDGLVKTQENFLKQEMEDSRKLYGRSVQMVAFLTIAGLLLGLAIVLWVFPSITKGLDLLGKMADRFGKGRLRGFTRFDIKSQDELGDLARIFKRIALDLQVKNEREALLSGIQQRQGRMNGQIARVTELLQQGSDPKVVAQSFISEFAPVLGASYGLLYLNDPASGGVRLELSGTYAVLGEQSDASAAPSVIQSGEGLIGQSYKDAKAIVMNELPAGYVRMGSGLGTTEAKALIIQPILYEDEAIGVVELASTTGFDSENRELLFSLCDKLGTILNNIRSRQLVEELLRESQAMTEELQAQSEELICQQEELRETNDKLESQQNELRNSEQRLQQQWEELEHANEELTIKTRALEEHINRVESQNRQIAQANSELERQAIQLALTSKYKSEFLANMSHELRTPLNSLLILSEFLSENKEGNLTDKQREYMQTIHLSGNDLLKMIDEILDLSKIDAGKMDIHPEWMVLDDLTIFLDHMYTPMASAKRLSLYIRRGDDIPEAIWTDGHRLKQIMRNLLSNAIKFTDNGSVTLTIRKPNEMELNSSARRDEIHYFAFSVNDSGIGIPHEKSEHIFEAFRQADGTTSRKYGGTGLGLTISRELAQLLGGWIHLETELGKGSTFTLILPDRIPEVTSSSEDVTADLQPHSFDLTAAASESVIGVDPPSSVDNGLLHEREATFENKKILLVDDDVRNVFALSSVLEHQQMKVVYAENGREALNKLKTETGIDLVLMDIMMPEMDGYEAMRLIRENADWNSIPIIALTAKAMMDDRNKCIEAGASDYITKPINTDQLLSLIRVWLYR</sequence>
<dbReference type="EC" id="2.7.13.3" evidence="3"/>
<comment type="catalytic activity">
    <reaction evidence="1">
        <text>ATP + protein L-histidine = ADP + protein N-phospho-L-histidine.</text>
        <dbReference type="EC" id="2.7.13.3"/>
    </reaction>
</comment>
<dbReference type="SUPFAM" id="SSF52172">
    <property type="entry name" value="CheY-like"/>
    <property type="match status" value="1"/>
</dbReference>
<protein>
    <recommendedName>
        <fullName evidence="3">histidine kinase</fullName>
        <ecNumber evidence="3">2.7.13.3</ecNumber>
    </recommendedName>
</protein>
<feature type="domain" description="HAMP" evidence="17">
    <location>
        <begin position="206"/>
        <end position="259"/>
    </location>
</feature>
<dbReference type="PANTHER" id="PTHR45339:SF1">
    <property type="entry name" value="HYBRID SIGNAL TRANSDUCTION HISTIDINE KINASE J"/>
    <property type="match status" value="1"/>
</dbReference>
<dbReference type="Pfam" id="PF02518">
    <property type="entry name" value="HATPase_c"/>
    <property type="match status" value="1"/>
</dbReference>
<dbReference type="PROSITE" id="PS50885">
    <property type="entry name" value="HAMP"/>
    <property type="match status" value="1"/>
</dbReference>
<keyword evidence="5 12" id="KW-0597">Phosphoprotein</keyword>
<dbReference type="RefSeq" id="WP_232189737.1">
    <property type="nucleotide sequence ID" value="NZ_JAIOAP010000023.1"/>
</dbReference>
<dbReference type="InterPro" id="IPR047347">
    <property type="entry name" value="YvaQ-like_sensor"/>
</dbReference>
<dbReference type="Gene3D" id="3.30.450.40">
    <property type="match status" value="1"/>
</dbReference>
<dbReference type="CDD" id="cd00082">
    <property type="entry name" value="HisKA"/>
    <property type="match status" value="1"/>
</dbReference>
<dbReference type="PANTHER" id="PTHR45339">
    <property type="entry name" value="HYBRID SIGNAL TRANSDUCTION HISTIDINE KINASE J"/>
    <property type="match status" value="1"/>
</dbReference>
<evidence type="ECO:0000256" key="10">
    <source>
        <dbReference type="ARBA" id="ARBA00023012"/>
    </source>
</evidence>
<evidence type="ECO:0000256" key="14">
    <source>
        <dbReference type="SAM" id="Phobius"/>
    </source>
</evidence>
<evidence type="ECO:0000256" key="7">
    <source>
        <dbReference type="ARBA" id="ARBA00022741"/>
    </source>
</evidence>
<feature type="domain" description="Histidine kinase" evidence="15">
    <location>
        <begin position="550"/>
        <end position="782"/>
    </location>
</feature>
<dbReference type="Gene3D" id="6.10.340.10">
    <property type="match status" value="1"/>
</dbReference>
<keyword evidence="9" id="KW-0067">ATP-binding</keyword>
<evidence type="ECO:0000256" key="11">
    <source>
        <dbReference type="ARBA" id="ARBA00023136"/>
    </source>
</evidence>
<proteinExistence type="predicted"/>
<dbReference type="InterPro" id="IPR011006">
    <property type="entry name" value="CheY-like_superfamily"/>
</dbReference>
<evidence type="ECO:0000256" key="6">
    <source>
        <dbReference type="ARBA" id="ARBA00022679"/>
    </source>
</evidence>
<dbReference type="InterPro" id="IPR003661">
    <property type="entry name" value="HisK_dim/P_dom"/>
</dbReference>
<dbReference type="InterPro" id="IPR024478">
    <property type="entry name" value="HlyB_4HB_MCP"/>
</dbReference>
<dbReference type="PROSITE" id="PS50110">
    <property type="entry name" value="RESPONSE_REGULATORY"/>
    <property type="match status" value="1"/>
</dbReference>
<gene>
    <name evidence="18" type="ORF">QJS35_30200</name>
</gene>
<feature type="transmembrane region" description="Helical" evidence="14">
    <location>
        <begin position="184"/>
        <end position="204"/>
    </location>
</feature>
<dbReference type="SMART" id="SM00448">
    <property type="entry name" value="REC"/>
    <property type="match status" value="1"/>
</dbReference>
<dbReference type="CDD" id="cd19411">
    <property type="entry name" value="MCP2201-like_sensor"/>
    <property type="match status" value="1"/>
</dbReference>
<evidence type="ECO:0000256" key="5">
    <source>
        <dbReference type="ARBA" id="ARBA00022553"/>
    </source>
</evidence>
<dbReference type="Pfam" id="PF12729">
    <property type="entry name" value="4HB_MCP_1"/>
    <property type="match status" value="1"/>
</dbReference>
<evidence type="ECO:0000256" key="9">
    <source>
        <dbReference type="ARBA" id="ARBA00022840"/>
    </source>
</evidence>
<dbReference type="InterPro" id="IPR005467">
    <property type="entry name" value="His_kinase_dom"/>
</dbReference>
<evidence type="ECO:0000256" key="12">
    <source>
        <dbReference type="PROSITE-ProRule" id="PRU00169"/>
    </source>
</evidence>
<dbReference type="SMART" id="SM00387">
    <property type="entry name" value="HATPase_c"/>
    <property type="match status" value="1"/>
</dbReference>
<evidence type="ECO:0000256" key="3">
    <source>
        <dbReference type="ARBA" id="ARBA00012438"/>
    </source>
</evidence>
<feature type="coiled-coil region" evidence="13">
    <location>
        <begin position="436"/>
        <end position="536"/>
    </location>
</feature>
<dbReference type="SMART" id="SM00065">
    <property type="entry name" value="GAF"/>
    <property type="match status" value="1"/>
</dbReference>
<evidence type="ECO:0000256" key="13">
    <source>
        <dbReference type="SAM" id="Coils"/>
    </source>
</evidence>
<comment type="subcellular location">
    <subcellularLocation>
        <location evidence="2">Cell membrane</location>
        <topology evidence="2">Multi-pass membrane protein</topology>
    </subcellularLocation>
</comment>
<organism evidence="18 19">
    <name type="scientific">Cohnella silvisoli</name>
    <dbReference type="NCBI Taxonomy" id="2873699"/>
    <lineage>
        <taxon>Bacteria</taxon>
        <taxon>Bacillati</taxon>
        <taxon>Bacillota</taxon>
        <taxon>Bacilli</taxon>
        <taxon>Bacillales</taxon>
        <taxon>Paenibacillaceae</taxon>
        <taxon>Cohnella</taxon>
    </lineage>
</organism>
<dbReference type="InterPro" id="IPR003018">
    <property type="entry name" value="GAF"/>
</dbReference>
<evidence type="ECO:0000256" key="1">
    <source>
        <dbReference type="ARBA" id="ARBA00000085"/>
    </source>
</evidence>
<name>A0ABV1L4D5_9BACL</name>
<dbReference type="Gene3D" id="1.10.287.130">
    <property type="match status" value="1"/>
</dbReference>
<dbReference type="InterPro" id="IPR004358">
    <property type="entry name" value="Sig_transdc_His_kin-like_C"/>
</dbReference>
<keyword evidence="19" id="KW-1185">Reference proteome</keyword>
<evidence type="ECO:0000313" key="18">
    <source>
        <dbReference type="EMBL" id="MEQ4486656.1"/>
    </source>
</evidence>
<reference evidence="18 19" key="1">
    <citation type="journal article" date="2023" name="Genome Announc.">
        <title>Pan-Genome Analyses of the Genus Cohnella and Proposal of the Novel Species Cohnella silvisoli sp. nov., Isolated from Forest Soil.</title>
        <authorList>
            <person name="Wang C."/>
            <person name="Mao L."/>
            <person name="Bao G."/>
            <person name="Zhu H."/>
        </authorList>
    </citation>
    <scope>NUCLEOTIDE SEQUENCE [LARGE SCALE GENOMIC DNA]</scope>
    <source>
        <strain evidence="18 19">NL03-T5-1</strain>
    </source>
</reference>
<dbReference type="PROSITE" id="PS50109">
    <property type="entry name" value="HIS_KIN"/>
    <property type="match status" value="1"/>
</dbReference>
<keyword evidence="14" id="KW-1133">Transmembrane helix</keyword>
<dbReference type="InterPro" id="IPR036097">
    <property type="entry name" value="HisK_dim/P_sf"/>
</dbReference>
<keyword evidence="8" id="KW-0418">Kinase</keyword>
<dbReference type="Gene3D" id="3.30.565.10">
    <property type="entry name" value="Histidine kinase-like ATPase, C-terminal domain"/>
    <property type="match status" value="1"/>
</dbReference>
<dbReference type="SUPFAM" id="SSF55781">
    <property type="entry name" value="GAF domain-like"/>
    <property type="match status" value="1"/>
</dbReference>
<dbReference type="InterPro" id="IPR036890">
    <property type="entry name" value="HATPase_C_sf"/>
</dbReference>
<comment type="caution">
    <text evidence="18">The sequence shown here is derived from an EMBL/GenBank/DDBJ whole genome shotgun (WGS) entry which is preliminary data.</text>
</comment>
<keyword evidence="13" id="KW-0175">Coiled coil</keyword>
<evidence type="ECO:0000313" key="19">
    <source>
        <dbReference type="Proteomes" id="UP001493487"/>
    </source>
</evidence>
<dbReference type="InterPro" id="IPR029016">
    <property type="entry name" value="GAF-like_dom_sf"/>
</dbReference>
<dbReference type="InterPro" id="IPR003660">
    <property type="entry name" value="HAMP_dom"/>
</dbReference>
<dbReference type="SUPFAM" id="SSF47384">
    <property type="entry name" value="Homodimeric domain of signal transducing histidine kinase"/>
    <property type="match status" value="1"/>
</dbReference>
<evidence type="ECO:0000256" key="2">
    <source>
        <dbReference type="ARBA" id="ARBA00004651"/>
    </source>
</evidence>
<evidence type="ECO:0000259" key="16">
    <source>
        <dbReference type="PROSITE" id="PS50110"/>
    </source>
</evidence>
<keyword evidence="4" id="KW-1003">Cell membrane</keyword>
<dbReference type="EMBL" id="JASKHM010000024">
    <property type="protein sequence ID" value="MEQ4486656.1"/>
    <property type="molecule type" value="Genomic_DNA"/>
</dbReference>
<keyword evidence="11 14" id="KW-0472">Membrane</keyword>
<keyword evidence="7" id="KW-0547">Nucleotide-binding</keyword>
<evidence type="ECO:0000256" key="8">
    <source>
        <dbReference type="ARBA" id="ARBA00022777"/>
    </source>
</evidence>
<dbReference type="SUPFAM" id="SSF55874">
    <property type="entry name" value="ATPase domain of HSP90 chaperone/DNA topoisomerase II/histidine kinase"/>
    <property type="match status" value="1"/>
</dbReference>
<dbReference type="Pfam" id="PF00512">
    <property type="entry name" value="HisKA"/>
    <property type="match status" value="1"/>
</dbReference>
<feature type="modified residue" description="4-aspartylphosphate" evidence="12">
    <location>
        <position position="886"/>
    </location>
</feature>
<keyword evidence="6" id="KW-0808">Transferase</keyword>
<dbReference type="CDD" id="cd17546">
    <property type="entry name" value="REC_hyHK_CKI1_RcsC-like"/>
    <property type="match status" value="1"/>
</dbReference>
<dbReference type="InterPro" id="IPR003594">
    <property type="entry name" value="HATPase_dom"/>
</dbReference>
<dbReference type="SMART" id="SM00388">
    <property type="entry name" value="HisKA"/>
    <property type="match status" value="1"/>
</dbReference>
<evidence type="ECO:0000259" key="15">
    <source>
        <dbReference type="PROSITE" id="PS50109"/>
    </source>
</evidence>
<dbReference type="Pfam" id="PF00072">
    <property type="entry name" value="Response_reg"/>
    <property type="match status" value="1"/>
</dbReference>
<dbReference type="PRINTS" id="PR00344">
    <property type="entry name" value="BCTRLSENSOR"/>
</dbReference>
<dbReference type="Gene3D" id="3.40.50.2300">
    <property type="match status" value="1"/>
</dbReference>
<evidence type="ECO:0000259" key="17">
    <source>
        <dbReference type="PROSITE" id="PS50885"/>
    </source>
</evidence>
<accession>A0ABV1L4D5</accession>
<feature type="domain" description="Response regulatory" evidence="16">
    <location>
        <begin position="836"/>
        <end position="953"/>
    </location>
</feature>
<dbReference type="CDD" id="cd06225">
    <property type="entry name" value="HAMP"/>
    <property type="match status" value="1"/>
</dbReference>
<feature type="transmembrane region" description="Helical" evidence="14">
    <location>
        <begin position="6"/>
        <end position="26"/>
    </location>
</feature>
<dbReference type="InterPro" id="IPR001789">
    <property type="entry name" value="Sig_transdc_resp-reg_receiver"/>
</dbReference>
<keyword evidence="14" id="KW-0812">Transmembrane</keyword>
<dbReference type="Proteomes" id="UP001493487">
    <property type="component" value="Unassembled WGS sequence"/>
</dbReference>
<dbReference type="Pfam" id="PF13185">
    <property type="entry name" value="GAF_2"/>
    <property type="match status" value="1"/>
</dbReference>